<dbReference type="Proteomes" id="UP000019265">
    <property type="component" value="Chromosome"/>
</dbReference>
<feature type="transmembrane region" description="Helical" evidence="1">
    <location>
        <begin position="113"/>
        <end position="133"/>
    </location>
</feature>
<reference evidence="2 3" key="1">
    <citation type="journal article" date="2014" name="Genome Biol. Evol.">
        <title>Molecular evolution of the substrate utilization strategies and putative virulence factors in mosquito-associated Spiroplasma species.</title>
        <authorList>
            <person name="Chang T.H."/>
            <person name="Lo W.S."/>
            <person name="Ku C."/>
            <person name="Chen L.L."/>
            <person name="Kuo C.H."/>
        </authorList>
    </citation>
    <scope>NUCLEOTIDE SEQUENCE [LARGE SCALE GENOMIC DNA]</scope>
    <source>
        <strain evidence="2">Ar-1343</strain>
    </source>
</reference>
<keyword evidence="1" id="KW-0812">Transmembrane</keyword>
<dbReference type="KEGG" id="ssab:SSABA_v1c07680"/>
<dbReference type="STRING" id="1276257.SSABA_v1c07680"/>
<feature type="transmembrane region" description="Helical" evidence="1">
    <location>
        <begin position="171"/>
        <end position="190"/>
    </location>
</feature>
<protein>
    <submittedName>
        <fullName evidence="2">Uncharacterized protein</fullName>
    </submittedName>
</protein>
<dbReference type="AlphaFoldDB" id="W6ABE2"/>
<accession>W6ABE2</accession>
<evidence type="ECO:0000256" key="1">
    <source>
        <dbReference type="SAM" id="Phobius"/>
    </source>
</evidence>
<organism evidence="2 3">
    <name type="scientific">Spiroplasma sabaudiense Ar-1343</name>
    <dbReference type="NCBI Taxonomy" id="1276257"/>
    <lineage>
        <taxon>Bacteria</taxon>
        <taxon>Bacillati</taxon>
        <taxon>Mycoplasmatota</taxon>
        <taxon>Mollicutes</taxon>
        <taxon>Entomoplasmatales</taxon>
        <taxon>Spiroplasmataceae</taxon>
        <taxon>Spiroplasma</taxon>
    </lineage>
</organism>
<evidence type="ECO:0000313" key="2">
    <source>
        <dbReference type="EMBL" id="AHI54170.1"/>
    </source>
</evidence>
<gene>
    <name evidence="2" type="ORF">SSABA_v1c07680</name>
</gene>
<keyword evidence="3" id="KW-1185">Reference proteome</keyword>
<feature type="transmembrane region" description="Helical" evidence="1">
    <location>
        <begin position="139"/>
        <end position="164"/>
    </location>
</feature>
<sequence>MKSKTSIIKNFVLKETLKSWGFIVLVCLVLIFQVLFNSLVFNLFSKSTDYKWMQITLISNSSVLMLFLISFHFWYCAKFFKENNKIGILSTEYSMAVPPRKIFFIRFLINQSLILFILSMSFIITTLCSWFIISDPFFGIKFFASLHISLFLVNLILIGMIILLQISLHNIISLVLATLFISSLLVSDFSGNIHFQIIKKDDIYSEAVNGKLLNRQTISIDKAVEVYQISKHNNFMNDLIKSFTFWDFAFKESNCKGEFCKIEEKDSNILYNAVFNDYLFLDLDKVVYQDEDENNFQYEINWNINQENNPVWSNAENSRRLKPLSTFYTIHKILKNSNNDEEYLKSEDWTNSLFNVNRKNNSDVINNNNNSSKTLDVIFENIDNYQSELNYSSEDIIEVFEFALKFINDFFYQIPNQLSPIDIYQDNSDSLFYLEENSELYKDFLVSSGERLLTTTILQLVRNACNYNYKLFNQNDIDFYIKNQKMNVWSNYMSQYWLMSNLTFTNNLIEYQKTNGPFMNHANRYYSIKIDKNYYETQDKIVRTDVNEFKERKIKITEAKKFIVPIWEIYILWFLMSLVSLSTCYFFYRKKIMRGK</sequence>
<dbReference type="EMBL" id="CP006934">
    <property type="protein sequence ID" value="AHI54170.1"/>
    <property type="molecule type" value="Genomic_DNA"/>
</dbReference>
<feature type="transmembrane region" description="Helical" evidence="1">
    <location>
        <begin position="20"/>
        <end position="40"/>
    </location>
</feature>
<proteinExistence type="predicted"/>
<evidence type="ECO:0000313" key="3">
    <source>
        <dbReference type="Proteomes" id="UP000019265"/>
    </source>
</evidence>
<dbReference type="HOGENOM" id="CLU_457761_0_0_14"/>
<name>W6ABE2_9MOLU</name>
<keyword evidence="1" id="KW-0472">Membrane</keyword>
<feature type="transmembrane region" description="Helical" evidence="1">
    <location>
        <begin position="52"/>
        <end position="75"/>
    </location>
</feature>
<keyword evidence="1" id="KW-1133">Transmembrane helix</keyword>
<dbReference type="PATRIC" id="fig|1276257.3.peg.780"/>
<feature type="transmembrane region" description="Helical" evidence="1">
    <location>
        <begin position="570"/>
        <end position="588"/>
    </location>
</feature>